<protein>
    <submittedName>
        <fullName evidence="1">Uncharacterized protein</fullName>
    </submittedName>
</protein>
<proteinExistence type="predicted"/>
<reference evidence="1" key="2">
    <citation type="submission" date="2025-09" db="UniProtKB">
        <authorList>
            <consortium name="Ensembl"/>
        </authorList>
    </citation>
    <scope>IDENTIFICATION</scope>
</reference>
<dbReference type="AlphaFoldDB" id="A0A8D0E6N3"/>
<name>A0A8D0E6N3_SALMN</name>
<organism evidence="1 2">
    <name type="scientific">Salvator merianae</name>
    <name type="common">Argentine black and white tegu</name>
    <name type="synonym">Tupinambis merianae</name>
    <dbReference type="NCBI Taxonomy" id="96440"/>
    <lineage>
        <taxon>Eukaryota</taxon>
        <taxon>Metazoa</taxon>
        <taxon>Chordata</taxon>
        <taxon>Craniata</taxon>
        <taxon>Vertebrata</taxon>
        <taxon>Euteleostomi</taxon>
        <taxon>Lepidosauria</taxon>
        <taxon>Squamata</taxon>
        <taxon>Bifurcata</taxon>
        <taxon>Unidentata</taxon>
        <taxon>Episquamata</taxon>
        <taxon>Laterata</taxon>
        <taxon>Teiioidea</taxon>
        <taxon>Teiidae</taxon>
        <taxon>Salvator</taxon>
    </lineage>
</organism>
<keyword evidence="2" id="KW-1185">Reference proteome</keyword>
<evidence type="ECO:0000313" key="2">
    <source>
        <dbReference type="Proteomes" id="UP000694421"/>
    </source>
</evidence>
<evidence type="ECO:0000313" key="1">
    <source>
        <dbReference type="Ensembl" id="ENSSMRP00000026881.1"/>
    </source>
</evidence>
<reference evidence="1" key="1">
    <citation type="submission" date="2025-08" db="UniProtKB">
        <authorList>
            <consortium name="Ensembl"/>
        </authorList>
    </citation>
    <scope>IDENTIFICATION</scope>
</reference>
<dbReference type="Proteomes" id="UP000694421">
    <property type="component" value="Unplaced"/>
</dbReference>
<accession>A0A8D0E6N3</accession>
<dbReference type="Ensembl" id="ENSSMRT00000031416.1">
    <property type="protein sequence ID" value="ENSSMRP00000026881.1"/>
    <property type="gene ID" value="ENSSMRG00000020761.1"/>
</dbReference>
<sequence>MRNRAPPMTWEQLRQQAPEETPENLMAAVFAVITANSVIGTPPISCSSACWSKSPPFTHLL</sequence>